<evidence type="ECO:0000256" key="2">
    <source>
        <dbReference type="ARBA" id="ARBA00023125"/>
    </source>
</evidence>
<dbReference type="SUPFAM" id="SSF51182">
    <property type="entry name" value="RmlC-like cupins"/>
    <property type="match status" value="1"/>
</dbReference>
<evidence type="ECO:0000256" key="1">
    <source>
        <dbReference type="ARBA" id="ARBA00023015"/>
    </source>
</evidence>
<dbReference type="PANTHER" id="PTHR43280">
    <property type="entry name" value="ARAC-FAMILY TRANSCRIPTIONAL REGULATOR"/>
    <property type="match status" value="1"/>
</dbReference>
<dbReference type="SMART" id="SM00342">
    <property type="entry name" value="HTH_ARAC"/>
    <property type="match status" value="1"/>
</dbReference>
<evidence type="ECO:0000256" key="3">
    <source>
        <dbReference type="ARBA" id="ARBA00023163"/>
    </source>
</evidence>
<dbReference type="EMBL" id="JAPOHD010000007">
    <property type="protein sequence ID" value="MCY1719440.1"/>
    <property type="molecule type" value="Genomic_DNA"/>
</dbReference>
<proteinExistence type="predicted"/>
<gene>
    <name evidence="5" type="ORF">OU798_03755</name>
</gene>
<keyword evidence="2" id="KW-0238">DNA-binding</keyword>
<dbReference type="SUPFAM" id="SSF46689">
    <property type="entry name" value="Homeodomain-like"/>
    <property type="match status" value="2"/>
</dbReference>
<dbReference type="InterPro" id="IPR018060">
    <property type="entry name" value="HTH_AraC"/>
</dbReference>
<dbReference type="InterPro" id="IPR009057">
    <property type="entry name" value="Homeodomain-like_sf"/>
</dbReference>
<dbReference type="Gene3D" id="1.10.10.60">
    <property type="entry name" value="Homeodomain-like"/>
    <property type="match status" value="2"/>
</dbReference>
<dbReference type="PROSITE" id="PS01124">
    <property type="entry name" value="HTH_ARAC_FAMILY_2"/>
    <property type="match status" value="1"/>
</dbReference>
<reference evidence="5" key="1">
    <citation type="submission" date="2022-11" db="EMBL/GenBank/DDBJ databases">
        <title>Marilongibacter aestuarii gen. nov., sp. nov., isolated from tidal flat sediment.</title>
        <authorList>
            <person name="Jiayan W."/>
        </authorList>
    </citation>
    <scope>NUCLEOTIDE SEQUENCE</scope>
    <source>
        <strain evidence="5">Z1-6</strain>
    </source>
</reference>
<organism evidence="5 6">
    <name type="scientific">Draconibacterium aestuarii</name>
    <dbReference type="NCBI Taxonomy" id="2998507"/>
    <lineage>
        <taxon>Bacteria</taxon>
        <taxon>Pseudomonadati</taxon>
        <taxon>Bacteroidota</taxon>
        <taxon>Bacteroidia</taxon>
        <taxon>Marinilabiliales</taxon>
        <taxon>Prolixibacteraceae</taxon>
        <taxon>Draconibacterium</taxon>
    </lineage>
</organism>
<keyword evidence="6" id="KW-1185">Reference proteome</keyword>
<dbReference type="InterPro" id="IPR011051">
    <property type="entry name" value="RmlC_Cupin_sf"/>
</dbReference>
<dbReference type="Gene3D" id="2.60.120.10">
    <property type="entry name" value="Jelly Rolls"/>
    <property type="match status" value="1"/>
</dbReference>
<evidence type="ECO:0000259" key="4">
    <source>
        <dbReference type="PROSITE" id="PS01124"/>
    </source>
</evidence>
<sequence>MEFVYEKIFVPHKHSFITRKLQMDPDSDKMHSHKNFELNLITSGSGRRIVGNHISSYSPGDLVLLGPNISHCWEVLETAKDSEPECIVTHFYENIITSDFFNIPELENVGELMKKADRGILFKGSKTSQVASTLKKMVNLKGLERYIGLLKVFNLLLKIEGEEREYLALPSSLPDAHDKDRDQVNKIYEYVFQNIQEGINLKEASKLVYMEPSSFCRYFKKKTNQTFMEYVKRVRIGIAARLLAETDKPVTQICYECGYNNLANFNYYFKVIMNKTPSEYRKDLK</sequence>
<dbReference type="InterPro" id="IPR014710">
    <property type="entry name" value="RmlC-like_jellyroll"/>
</dbReference>
<feature type="domain" description="HTH araC/xylS-type" evidence="4">
    <location>
        <begin position="185"/>
        <end position="283"/>
    </location>
</feature>
<dbReference type="RefSeq" id="WP_343331777.1">
    <property type="nucleotide sequence ID" value="NZ_JAPOHD010000007.1"/>
</dbReference>
<dbReference type="AlphaFoldDB" id="A0A9X3F2R0"/>
<dbReference type="Pfam" id="PF12833">
    <property type="entry name" value="HTH_18"/>
    <property type="match status" value="1"/>
</dbReference>
<accession>A0A9X3F2R0</accession>
<comment type="caution">
    <text evidence="5">The sequence shown here is derived from an EMBL/GenBank/DDBJ whole genome shotgun (WGS) entry which is preliminary data.</text>
</comment>
<dbReference type="PANTHER" id="PTHR43280:SF27">
    <property type="entry name" value="TRANSCRIPTIONAL REGULATOR MTLR"/>
    <property type="match status" value="1"/>
</dbReference>
<evidence type="ECO:0000313" key="5">
    <source>
        <dbReference type="EMBL" id="MCY1719440.1"/>
    </source>
</evidence>
<name>A0A9X3F2R0_9BACT</name>
<protein>
    <submittedName>
        <fullName evidence="5">AraC family transcriptional regulator</fullName>
    </submittedName>
</protein>
<dbReference type="GO" id="GO:0043565">
    <property type="term" value="F:sequence-specific DNA binding"/>
    <property type="evidence" value="ECO:0007669"/>
    <property type="project" value="InterPro"/>
</dbReference>
<dbReference type="Proteomes" id="UP001145087">
    <property type="component" value="Unassembled WGS sequence"/>
</dbReference>
<keyword evidence="1" id="KW-0805">Transcription regulation</keyword>
<evidence type="ECO:0000313" key="6">
    <source>
        <dbReference type="Proteomes" id="UP001145087"/>
    </source>
</evidence>
<dbReference type="GO" id="GO:0003700">
    <property type="term" value="F:DNA-binding transcription factor activity"/>
    <property type="evidence" value="ECO:0007669"/>
    <property type="project" value="InterPro"/>
</dbReference>
<keyword evidence="3" id="KW-0804">Transcription</keyword>